<evidence type="ECO:0000256" key="8">
    <source>
        <dbReference type="SAM" id="MobiDB-lite"/>
    </source>
</evidence>
<dbReference type="GO" id="GO:0006310">
    <property type="term" value="P:DNA recombination"/>
    <property type="evidence" value="ECO:0007669"/>
    <property type="project" value="UniProtKB-UniRule"/>
</dbReference>
<keyword evidence="3 7" id="KW-0227">DNA damage</keyword>
<dbReference type="SUPFAM" id="SSF50249">
    <property type="entry name" value="Nucleic acid-binding proteins"/>
    <property type="match status" value="1"/>
</dbReference>
<dbReference type="GO" id="GO:0043590">
    <property type="term" value="C:bacterial nucleoid"/>
    <property type="evidence" value="ECO:0007669"/>
    <property type="project" value="TreeGrafter"/>
</dbReference>
<comment type="function">
    <text evidence="7">Involved in DNA repair and RecF pathway recombination.</text>
</comment>
<dbReference type="HOGENOM" id="CLU_086029_0_0_5"/>
<evidence type="ECO:0000256" key="1">
    <source>
        <dbReference type="ARBA" id="ARBA00007452"/>
    </source>
</evidence>
<feature type="domain" description="DNA replication/recombination mediator RecO N-terminal" evidence="9">
    <location>
        <begin position="44"/>
        <end position="113"/>
    </location>
</feature>
<reference evidence="10 11" key="1">
    <citation type="submission" date="2012-02" db="EMBL/GenBank/DDBJ databases">
        <title>Shotgun genome sequence of Phaeospirillum photometricum DSM 122.</title>
        <authorList>
            <person name="Duquesne K."/>
            <person name="Sturgis J."/>
        </authorList>
    </citation>
    <scope>NUCLEOTIDE SEQUENCE [LARGE SCALE GENOMIC DNA]</scope>
    <source>
        <strain evidence="11">DSM122</strain>
    </source>
</reference>
<evidence type="ECO:0000256" key="6">
    <source>
        <dbReference type="ARBA" id="ARBA00033409"/>
    </source>
</evidence>
<dbReference type="PROSITE" id="PS51257">
    <property type="entry name" value="PROKAR_LIPOPROTEIN"/>
    <property type="match status" value="1"/>
</dbReference>
<dbReference type="AlphaFoldDB" id="H6SQP3"/>
<dbReference type="eggNOG" id="COG1381">
    <property type="taxonomic scope" value="Bacteria"/>
</dbReference>
<keyword evidence="11" id="KW-1185">Reference proteome</keyword>
<dbReference type="Pfam" id="PF02565">
    <property type="entry name" value="RecO_C"/>
    <property type="match status" value="1"/>
</dbReference>
<evidence type="ECO:0000256" key="3">
    <source>
        <dbReference type="ARBA" id="ARBA00022763"/>
    </source>
</evidence>
<dbReference type="GO" id="GO:0006302">
    <property type="term" value="P:double-strand break repair"/>
    <property type="evidence" value="ECO:0007669"/>
    <property type="project" value="TreeGrafter"/>
</dbReference>
<evidence type="ECO:0000256" key="2">
    <source>
        <dbReference type="ARBA" id="ARBA00021310"/>
    </source>
</evidence>
<comment type="similarity">
    <text evidence="1 7">Belongs to the RecO family.</text>
</comment>
<name>H6SQP3_PARPM</name>
<dbReference type="InterPro" id="IPR003717">
    <property type="entry name" value="RecO"/>
</dbReference>
<proteinExistence type="inferred from homology"/>
<dbReference type="STRING" id="1150469.RSPPHO_00732"/>
<dbReference type="InterPro" id="IPR012340">
    <property type="entry name" value="NA-bd_OB-fold"/>
</dbReference>
<dbReference type="PANTHER" id="PTHR33991">
    <property type="entry name" value="DNA REPAIR PROTEIN RECO"/>
    <property type="match status" value="1"/>
</dbReference>
<evidence type="ECO:0000256" key="5">
    <source>
        <dbReference type="ARBA" id="ARBA00023204"/>
    </source>
</evidence>
<gene>
    <name evidence="7 10" type="primary">recO</name>
    <name evidence="10" type="ORF">RSPPHO_00732</name>
</gene>
<organism evidence="10 11">
    <name type="scientific">Pararhodospirillum photometricum DSM 122</name>
    <dbReference type="NCBI Taxonomy" id="1150469"/>
    <lineage>
        <taxon>Bacteria</taxon>
        <taxon>Pseudomonadati</taxon>
        <taxon>Pseudomonadota</taxon>
        <taxon>Alphaproteobacteria</taxon>
        <taxon>Rhodospirillales</taxon>
        <taxon>Rhodospirillaceae</taxon>
        <taxon>Pararhodospirillum</taxon>
    </lineage>
</organism>
<evidence type="ECO:0000256" key="7">
    <source>
        <dbReference type="HAMAP-Rule" id="MF_00201"/>
    </source>
</evidence>
<evidence type="ECO:0000313" key="11">
    <source>
        <dbReference type="Proteomes" id="UP000033220"/>
    </source>
</evidence>
<dbReference type="InterPro" id="IPR042242">
    <property type="entry name" value="RecO_C"/>
</dbReference>
<dbReference type="InterPro" id="IPR022572">
    <property type="entry name" value="DNA_rep/recomb_RecO_N"/>
</dbReference>
<dbReference type="Pfam" id="PF11967">
    <property type="entry name" value="RecO_N"/>
    <property type="match status" value="1"/>
</dbReference>
<dbReference type="Gene3D" id="2.40.50.140">
    <property type="entry name" value="Nucleic acid-binding proteins"/>
    <property type="match status" value="1"/>
</dbReference>
<dbReference type="NCBIfam" id="TIGR00613">
    <property type="entry name" value="reco"/>
    <property type="match status" value="1"/>
</dbReference>
<evidence type="ECO:0000313" key="10">
    <source>
        <dbReference type="EMBL" id="CCG07358.1"/>
    </source>
</evidence>
<dbReference type="SUPFAM" id="SSF57863">
    <property type="entry name" value="ArfGap/RecO-like zinc finger"/>
    <property type="match status" value="1"/>
</dbReference>
<evidence type="ECO:0000259" key="9">
    <source>
        <dbReference type="Pfam" id="PF11967"/>
    </source>
</evidence>
<dbReference type="Proteomes" id="UP000033220">
    <property type="component" value="Chromosome DSM 122"/>
</dbReference>
<keyword evidence="4 7" id="KW-0233">DNA recombination</keyword>
<dbReference type="PATRIC" id="fig|1150469.3.peg.843"/>
<sequence>MGGVGRGRLPWGPAPPSPARLGPGGGGVHGGAVSCFGLGVDFAMTAWDDEGLVLSTRPLGETDTMVVILTAEHGRHAGALPGGQGRVLRPQTQTGTVVQVTWQARLEEHLGTWRLEALESVAPRVLNDRDRLAALASVCALCEVFLPERDPFPEVFDGLRLVLGLLAEEEEFLVWAGALACFERDLLDALGFGLDLESCALTGALEDLAYVSPRTGRAVTRAAAGPWIERLLVLPAFLRDDSVPETPEAVGAALTLTGHFLGRVSEVPLPEARTRFVGRLVR</sequence>
<dbReference type="InterPro" id="IPR037278">
    <property type="entry name" value="ARFGAP/RecO"/>
</dbReference>
<keyword evidence="5 7" id="KW-0234">DNA repair</keyword>
<dbReference type="EMBL" id="HE663493">
    <property type="protein sequence ID" value="CCG07358.1"/>
    <property type="molecule type" value="Genomic_DNA"/>
</dbReference>
<dbReference type="Gene3D" id="1.20.1440.120">
    <property type="entry name" value="Recombination protein O, C-terminal domain"/>
    <property type="match status" value="1"/>
</dbReference>
<protein>
    <recommendedName>
        <fullName evidence="2 7">DNA repair protein RecO</fullName>
    </recommendedName>
    <alternativeName>
        <fullName evidence="6 7">Recombination protein O</fullName>
    </alternativeName>
</protein>
<feature type="region of interest" description="Disordered" evidence="8">
    <location>
        <begin position="1"/>
        <end position="25"/>
    </location>
</feature>
<accession>H6SQP3</accession>
<dbReference type="PANTHER" id="PTHR33991:SF1">
    <property type="entry name" value="DNA REPAIR PROTEIN RECO"/>
    <property type="match status" value="1"/>
</dbReference>
<dbReference type="HAMAP" id="MF_00201">
    <property type="entry name" value="RecO"/>
    <property type="match status" value="1"/>
</dbReference>
<evidence type="ECO:0000256" key="4">
    <source>
        <dbReference type="ARBA" id="ARBA00023172"/>
    </source>
</evidence>
<dbReference type="KEGG" id="rpm:RSPPHO_00732"/>